<dbReference type="AlphaFoldDB" id="A0A565CB47"/>
<sequence>MVGDSFSSAIGRGDLKISGLVKVGFQVLLLFFRRIRWSVGQSVEQLIVWWFRGPILVGEALLLWLV</sequence>
<dbReference type="Proteomes" id="UP000489600">
    <property type="component" value="Unassembled WGS sequence"/>
</dbReference>
<gene>
    <name evidence="1" type="ORF">ANE_LOCUS21297</name>
</gene>
<protein>
    <submittedName>
        <fullName evidence="1">Uncharacterized protein</fullName>
    </submittedName>
</protein>
<reference evidence="1" key="1">
    <citation type="submission" date="2019-07" db="EMBL/GenBank/DDBJ databases">
        <authorList>
            <person name="Dittberner H."/>
        </authorList>
    </citation>
    <scope>NUCLEOTIDE SEQUENCE [LARGE SCALE GENOMIC DNA]</scope>
</reference>
<evidence type="ECO:0000313" key="1">
    <source>
        <dbReference type="EMBL" id="VVB10853.1"/>
    </source>
</evidence>
<evidence type="ECO:0000313" key="2">
    <source>
        <dbReference type="Proteomes" id="UP000489600"/>
    </source>
</evidence>
<accession>A0A565CB47</accession>
<comment type="caution">
    <text evidence="1">The sequence shown here is derived from an EMBL/GenBank/DDBJ whole genome shotgun (WGS) entry which is preliminary data.</text>
</comment>
<keyword evidence="2" id="KW-1185">Reference proteome</keyword>
<name>A0A565CB47_9BRAS</name>
<organism evidence="1 2">
    <name type="scientific">Arabis nemorensis</name>
    <dbReference type="NCBI Taxonomy" id="586526"/>
    <lineage>
        <taxon>Eukaryota</taxon>
        <taxon>Viridiplantae</taxon>
        <taxon>Streptophyta</taxon>
        <taxon>Embryophyta</taxon>
        <taxon>Tracheophyta</taxon>
        <taxon>Spermatophyta</taxon>
        <taxon>Magnoliopsida</taxon>
        <taxon>eudicotyledons</taxon>
        <taxon>Gunneridae</taxon>
        <taxon>Pentapetalae</taxon>
        <taxon>rosids</taxon>
        <taxon>malvids</taxon>
        <taxon>Brassicales</taxon>
        <taxon>Brassicaceae</taxon>
        <taxon>Arabideae</taxon>
        <taxon>Arabis</taxon>
    </lineage>
</organism>
<proteinExistence type="predicted"/>
<dbReference type="EMBL" id="CABITT030000007">
    <property type="protein sequence ID" value="VVB10853.1"/>
    <property type="molecule type" value="Genomic_DNA"/>
</dbReference>